<evidence type="ECO:0000259" key="3">
    <source>
        <dbReference type="Pfam" id="PF06414"/>
    </source>
</evidence>
<evidence type="ECO:0000256" key="1">
    <source>
        <dbReference type="ARBA" id="ARBA00022741"/>
    </source>
</evidence>
<dbReference type="InterPro" id="IPR010488">
    <property type="entry name" value="Zeta_toxin_domain"/>
</dbReference>
<dbReference type="Proteomes" id="UP000813444">
    <property type="component" value="Unassembled WGS sequence"/>
</dbReference>
<dbReference type="GO" id="GO:0016301">
    <property type="term" value="F:kinase activity"/>
    <property type="evidence" value="ECO:0007669"/>
    <property type="project" value="InterPro"/>
</dbReference>
<keyword evidence="2" id="KW-0067">ATP-binding</keyword>
<evidence type="ECO:0000313" key="4">
    <source>
        <dbReference type="EMBL" id="KAH7326402.1"/>
    </source>
</evidence>
<dbReference type="SUPFAM" id="SSF52540">
    <property type="entry name" value="P-loop containing nucleoside triphosphate hydrolases"/>
    <property type="match status" value="1"/>
</dbReference>
<feature type="domain" description="Zeta toxin" evidence="3">
    <location>
        <begin position="37"/>
        <end position="226"/>
    </location>
</feature>
<protein>
    <submittedName>
        <fullName evidence="4">Zeta toxin family protein</fullName>
    </submittedName>
</protein>
<sequence length="326" mass="35354">MPPPPDLSEYLLSPEESARTFGSEVLPAELLGLPPSTLPRPLAVLAVGQTGAGKTRLCPPILDALRSMGRSPAHFIADTYKTYHPRYSELLLNTPQFASAAAGPDARRWLSMAAAEAVKRRLDVVLESACRHPSDFIELYEIFHRGGYRLEIAILAVPEALSRLGIITRFYEKLPEAQSGQLPLRLTPNKVHDDSYRGLLEAAAFLDSSGVADQVIVVRRGNLVAFSQEKSDGSGRLSGIADAVRQERERPLTPFEAELATADMEKLSAVSEASILLEPVKKLMEPLVGPDVEAKRSSFSALKPLVIGNSAEKADPDSVVLRLGVL</sequence>
<name>A0A8K0WWD8_9HYPO</name>
<dbReference type="InterPro" id="IPR027417">
    <property type="entry name" value="P-loop_NTPase"/>
</dbReference>
<reference evidence="4" key="1">
    <citation type="journal article" date="2021" name="Nat. Commun.">
        <title>Genetic determinants of endophytism in the Arabidopsis root mycobiome.</title>
        <authorList>
            <person name="Mesny F."/>
            <person name="Miyauchi S."/>
            <person name="Thiergart T."/>
            <person name="Pickel B."/>
            <person name="Atanasova L."/>
            <person name="Karlsson M."/>
            <person name="Huettel B."/>
            <person name="Barry K.W."/>
            <person name="Haridas S."/>
            <person name="Chen C."/>
            <person name="Bauer D."/>
            <person name="Andreopoulos W."/>
            <person name="Pangilinan J."/>
            <person name="LaButti K."/>
            <person name="Riley R."/>
            <person name="Lipzen A."/>
            <person name="Clum A."/>
            <person name="Drula E."/>
            <person name="Henrissat B."/>
            <person name="Kohler A."/>
            <person name="Grigoriev I.V."/>
            <person name="Martin F.M."/>
            <person name="Hacquard S."/>
        </authorList>
    </citation>
    <scope>NUCLEOTIDE SEQUENCE</scope>
    <source>
        <strain evidence="4">MPI-CAGE-CH-0235</strain>
    </source>
</reference>
<dbReference type="Pfam" id="PF06414">
    <property type="entry name" value="Zeta_toxin"/>
    <property type="match status" value="1"/>
</dbReference>
<proteinExistence type="predicted"/>
<dbReference type="OrthoDB" id="2881954at2759"/>
<accession>A0A8K0WWD8</accession>
<dbReference type="Gene3D" id="3.40.50.300">
    <property type="entry name" value="P-loop containing nucleotide triphosphate hydrolases"/>
    <property type="match status" value="1"/>
</dbReference>
<comment type="caution">
    <text evidence="4">The sequence shown here is derived from an EMBL/GenBank/DDBJ whole genome shotgun (WGS) entry which is preliminary data.</text>
</comment>
<keyword evidence="5" id="KW-1185">Reference proteome</keyword>
<gene>
    <name evidence="4" type="ORF">B0I35DRAFT_422603</name>
</gene>
<evidence type="ECO:0000313" key="5">
    <source>
        <dbReference type="Proteomes" id="UP000813444"/>
    </source>
</evidence>
<dbReference type="AlphaFoldDB" id="A0A8K0WWD8"/>
<evidence type="ECO:0000256" key="2">
    <source>
        <dbReference type="ARBA" id="ARBA00022840"/>
    </source>
</evidence>
<keyword evidence="1" id="KW-0547">Nucleotide-binding</keyword>
<dbReference type="GO" id="GO:0005524">
    <property type="term" value="F:ATP binding"/>
    <property type="evidence" value="ECO:0007669"/>
    <property type="project" value="UniProtKB-KW"/>
</dbReference>
<dbReference type="EMBL" id="JAGPNK010000002">
    <property type="protein sequence ID" value="KAH7326402.1"/>
    <property type="molecule type" value="Genomic_DNA"/>
</dbReference>
<organism evidence="4 5">
    <name type="scientific">Stachybotrys elegans</name>
    <dbReference type="NCBI Taxonomy" id="80388"/>
    <lineage>
        <taxon>Eukaryota</taxon>
        <taxon>Fungi</taxon>
        <taxon>Dikarya</taxon>
        <taxon>Ascomycota</taxon>
        <taxon>Pezizomycotina</taxon>
        <taxon>Sordariomycetes</taxon>
        <taxon>Hypocreomycetidae</taxon>
        <taxon>Hypocreales</taxon>
        <taxon>Stachybotryaceae</taxon>
        <taxon>Stachybotrys</taxon>
    </lineage>
</organism>